<evidence type="ECO:0000256" key="9">
    <source>
        <dbReference type="ARBA" id="ARBA00023204"/>
    </source>
</evidence>
<evidence type="ECO:0000313" key="19">
    <source>
        <dbReference type="Proteomes" id="UP000230084"/>
    </source>
</evidence>
<evidence type="ECO:0000256" key="4">
    <source>
        <dbReference type="ARBA" id="ARBA00022741"/>
    </source>
</evidence>
<comment type="domain">
    <text evidence="12">The beta-hairpin motif is involved in DNA binding.</text>
</comment>
<dbReference type="CDD" id="cd17916">
    <property type="entry name" value="DEXHc_UvrB"/>
    <property type="match status" value="1"/>
</dbReference>
<keyword evidence="6 12" id="KW-0228">DNA excision</keyword>
<evidence type="ECO:0000259" key="15">
    <source>
        <dbReference type="PROSITE" id="PS50151"/>
    </source>
</evidence>
<evidence type="ECO:0000313" key="18">
    <source>
        <dbReference type="EMBL" id="PIR47370.1"/>
    </source>
</evidence>
<evidence type="ECO:0000259" key="17">
    <source>
        <dbReference type="PROSITE" id="PS51194"/>
    </source>
</evidence>
<dbReference type="GO" id="GO:0006289">
    <property type="term" value="P:nucleotide-excision repair"/>
    <property type="evidence" value="ECO:0007669"/>
    <property type="project" value="UniProtKB-UniRule"/>
</dbReference>
<dbReference type="InterPro" id="IPR024759">
    <property type="entry name" value="UvrB_YAD/RRR_dom"/>
</dbReference>
<dbReference type="Gene3D" id="4.10.860.10">
    <property type="entry name" value="UVR domain"/>
    <property type="match status" value="1"/>
</dbReference>
<feature type="domain" description="Helicase C-terminal" evidence="17">
    <location>
        <begin position="433"/>
        <end position="595"/>
    </location>
</feature>
<dbReference type="SUPFAM" id="SSF46600">
    <property type="entry name" value="C-terminal UvrC-binding domain of UvrB"/>
    <property type="match status" value="1"/>
</dbReference>
<evidence type="ECO:0000256" key="14">
    <source>
        <dbReference type="SAM" id="Coils"/>
    </source>
</evidence>
<evidence type="ECO:0000256" key="2">
    <source>
        <dbReference type="ARBA" id="ARBA00008533"/>
    </source>
</evidence>
<evidence type="ECO:0000256" key="8">
    <source>
        <dbReference type="ARBA" id="ARBA00022881"/>
    </source>
</evidence>
<sequence length="676" mass="76790">MKFQLHSDYQPAGDQPKAINALVEGLGAQMHEQTLLGVTGSGKTFTMANVIERTQRPTLVVAHNKTLAAQLCAEFRQFFPDNVVEYFVSYYDYYQPEAYMPGSDTYIEKEAQINDEIDRLRHAATQALLTRRDVIIVASVSCIYSLGSPEEYQANVLQIPLHGNMTRELIMRELLSMQFERTTGDLTRGHFRVRGDVMEIMPINLEVLYRLEFEEGQLKKMSELDAVTRRHLKHSEELWLFPARHYNTSPSVVKKAVAGIRAEMTDRVAELEAVGKMLEAERLKRRTIYDLSMIEQTGFCSGIENYSRWFDGRKPGEPPFTLIDFFPEDFLTIIDESHVTLPQVRGMLAGDQARKQNLVEHGFRLPSAVDNRPLSYEEFAKRIGQRVYVSATPGEIELDQSDQVVEQIIRPTGLIDPEILVMPVSGTEESPGQVDDLIPRIKDRITQGDRVLVTTLTKKMSEDLTDYLTDEGIKVSYLHSDIKTMERVEILSKFRNGIVDVIVGVNLLREGLDLPEVSLVAILDADKEGFLRSEMALIQTMGRAARNVRGQVVLYADKMTGSLSRAIEETNRRRAIQTTYNKKHKITPRSTKRDLSDIRGLFGGMPEDVDISDVLDIELLAEPHEIKAVIKEKQYAMSQAAQDLDFETAALLRDEIATLEKEVKEMGKKKSERRNR</sequence>
<dbReference type="Pfam" id="PF12344">
    <property type="entry name" value="UvrB"/>
    <property type="match status" value="1"/>
</dbReference>
<dbReference type="PANTHER" id="PTHR24029:SF0">
    <property type="entry name" value="UVRABC SYSTEM PROTEIN B"/>
    <property type="match status" value="1"/>
</dbReference>
<name>A0A2H0RLM6_9BACT</name>
<dbReference type="GO" id="GO:0005524">
    <property type="term" value="F:ATP binding"/>
    <property type="evidence" value="ECO:0007669"/>
    <property type="project" value="UniProtKB-UniRule"/>
</dbReference>
<dbReference type="EMBL" id="PCYM01000007">
    <property type="protein sequence ID" value="PIR47370.1"/>
    <property type="molecule type" value="Genomic_DNA"/>
</dbReference>
<dbReference type="InterPro" id="IPR027417">
    <property type="entry name" value="P-loop_NTPase"/>
</dbReference>
<dbReference type="Pfam" id="PF04851">
    <property type="entry name" value="ResIII"/>
    <property type="match status" value="1"/>
</dbReference>
<dbReference type="GO" id="GO:0003677">
    <property type="term" value="F:DNA binding"/>
    <property type="evidence" value="ECO:0007669"/>
    <property type="project" value="UniProtKB-UniRule"/>
</dbReference>
<dbReference type="HAMAP" id="MF_00204">
    <property type="entry name" value="UvrB"/>
    <property type="match status" value="1"/>
</dbReference>
<dbReference type="InterPro" id="IPR001650">
    <property type="entry name" value="Helicase_C-like"/>
</dbReference>
<comment type="subcellular location">
    <subcellularLocation>
        <location evidence="1 12 13">Cytoplasm</location>
    </subcellularLocation>
</comment>
<evidence type="ECO:0000256" key="7">
    <source>
        <dbReference type="ARBA" id="ARBA00022840"/>
    </source>
</evidence>
<dbReference type="GO" id="GO:0009380">
    <property type="term" value="C:excinuclease repair complex"/>
    <property type="evidence" value="ECO:0007669"/>
    <property type="project" value="InterPro"/>
</dbReference>
<dbReference type="PROSITE" id="PS50151">
    <property type="entry name" value="UVR"/>
    <property type="match status" value="1"/>
</dbReference>
<dbReference type="PROSITE" id="PS51194">
    <property type="entry name" value="HELICASE_CTER"/>
    <property type="match status" value="1"/>
</dbReference>
<evidence type="ECO:0000256" key="10">
    <source>
        <dbReference type="ARBA" id="ARBA00026033"/>
    </source>
</evidence>
<keyword evidence="3 12" id="KW-0963">Cytoplasm</keyword>
<gene>
    <name evidence="12" type="primary">uvrB</name>
    <name evidence="18" type="ORF">COV06_03755</name>
</gene>
<feature type="short sequence motif" description="Beta-hairpin" evidence="12">
    <location>
        <begin position="90"/>
        <end position="113"/>
    </location>
</feature>
<protein>
    <recommendedName>
        <fullName evidence="11 12">UvrABC system protein B</fullName>
        <shortName evidence="12">Protein UvrB</shortName>
    </recommendedName>
    <alternativeName>
        <fullName evidence="12">Excinuclease ABC subunit B</fullName>
    </alternativeName>
</protein>
<keyword evidence="7 12" id="KW-0067">ATP-binding</keyword>
<dbReference type="PROSITE" id="PS51192">
    <property type="entry name" value="HELICASE_ATP_BIND_1"/>
    <property type="match status" value="1"/>
</dbReference>
<feature type="domain" description="Helicase ATP-binding" evidence="16">
    <location>
        <begin position="24"/>
        <end position="183"/>
    </location>
</feature>
<dbReference type="Proteomes" id="UP000230084">
    <property type="component" value="Unassembled WGS sequence"/>
</dbReference>
<keyword evidence="4 12" id="KW-0547">Nucleotide-binding</keyword>
<comment type="function">
    <text evidence="12">The UvrABC repair system catalyzes the recognition and processing of DNA lesions. A damage recognition complex composed of 2 UvrA and 2 UvrB subunits scans DNA for abnormalities. Upon binding of the UvrA(2)B(2) complex to a putative damaged site, the DNA wraps around one UvrB monomer. DNA wrap is dependent on ATP binding by UvrB and probably causes local melting of the DNA helix, facilitating insertion of UvrB beta-hairpin between the DNA strands. Then UvrB probes one DNA strand for the presence of a lesion. If a lesion is found the UvrA subunits dissociate and the UvrB-DNA preincision complex is formed. This complex is subsequently bound by UvrC and the second UvrB is released. If no lesion is found, the DNA wraps around the other UvrB subunit that will check the other stand for damage.</text>
</comment>
<dbReference type="Pfam" id="PF17757">
    <property type="entry name" value="UvrB_inter"/>
    <property type="match status" value="1"/>
</dbReference>
<reference evidence="18 19" key="1">
    <citation type="submission" date="2017-09" db="EMBL/GenBank/DDBJ databases">
        <title>Depth-based differentiation of microbial function through sediment-hosted aquifers and enrichment of novel symbionts in the deep terrestrial subsurface.</title>
        <authorList>
            <person name="Probst A.J."/>
            <person name="Ladd B."/>
            <person name="Jarett J.K."/>
            <person name="Geller-Mcgrath D.E."/>
            <person name="Sieber C.M."/>
            <person name="Emerson J.B."/>
            <person name="Anantharaman K."/>
            <person name="Thomas B.C."/>
            <person name="Malmstrom R."/>
            <person name="Stieglmeier M."/>
            <person name="Klingl A."/>
            <person name="Woyke T."/>
            <person name="Ryan C.M."/>
            <person name="Banfield J.F."/>
        </authorList>
    </citation>
    <scope>NUCLEOTIDE SEQUENCE [LARGE SCALE GENOMIC DNA]</scope>
    <source>
        <strain evidence="18">CG10_big_fil_rev_8_21_14_0_10_50_16</strain>
    </source>
</reference>
<evidence type="ECO:0000256" key="12">
    <source>
        <dbReference type="HAMAP-Rule" id="MF_00204"/>
    </source>
</evidence>
<evidence type="ECO:0000256" key="11">
    <source>
        <dbReference type="ARBA" id="ARBA00029504"/>
    </source>
</evidence>
<dbReference type="InterPro" id="IPR004807">
    <property type="entry name" value="UvrB"/>
</dbReference>
<dbReference type="AlphaFoldDB" id="A0A2H0RLM6"/>
<evidence type="ECO:0000256" key="13">
    <source>
        <dbReference type="RuleBase" id="RU003587"/>
    </source>
</evidence>
<dbReference type="GO" id="GO:0009432">
    <property type="term" value="P:SOS response"/>
    <property type="evidence" value="ECO:0007669"/>
    <property type="project" value="UniProtKB-UniRule"/>
</dbReference>
<dbReference type="GO" id="GO:0016887">
    <property type="term" value="F:ATP hydrolysis activity"/>
    <property type="evidence" value="ECO:0007669"/>
    <property type="project" value="InterPro"/>
</dbReference>
<dbReference type="Pfam" id="PF00271">
    <property type="entry name" value="Helicase_C"/>
    <property type="match status" value="1"/>
</dbReference>
<comment type="caution">
    <text evidence="18">The sequence shown here is derived from an EMBL/GenBank/DDBJ whole genome shotgun (WGS) entry which is preliminary data.</text>
</comment>
<dbReference type="InterPro" id="IPR036876">
    <property type="entry name" value="UVR_dom_sf"/>
</dbReference>
<evidence type="ECO:0000256" key="5">
    <source>
        <dbReference type="ARBA" id="ARBA00022763"/>
    </source>
</evidence>
<keyword evidence="9 12" id="KW-0234">DNA repair</keyword>
<dbReference type="InterPro" id="IPR001943">
    <property type="entry name" value="UVR_dom"/>
</dbReference>
<proteinExistence type="inferred from homology"/>
<evidence type="ECO:0000259" key="16">
    <source>
        <dbReference type="PROSITE" id="PS51192"/>
    </source>
</evidence>
<feature type="coiled-coil region" evidence="14">
    <location>
        <begin position="649"/>
        <end position="676"/>
    </location>
</feature>
<dbReference type="SMART" id="SM00487">
    <property type="entry name" value="DEXDc"/>
    <property type="match status" value="1"/>
</dbReference>
<keyword evidence="14" id="KW-0175">Coiled coil</keyword>
<keyword evidence="8 12" id="KW-0267">Excision nuclease</keyword>
<dbReference type="CDD" id="cd18790">
    <property type="entry name" value="SF2_C_UvrB"/>
    <property type="match status" value="1"/>
</dbReference>
<comment type="similarity">
    <text evidence="2 12 13">Belongs to the UvrB family.</text>
</comment>
<dbReference type="SMART" id="SM00490">
    <property type="entry name" value="HELICc"/>
    <property type="match status" value="1"/>
</dbReference>
<dbReference type="GO" id="GO:0005737">
    <property type="term" value="C:cytoplasm"/>
    <property type="evidence" value="ECO:0007669"/>
    <property type="project" value="UniProtKB-SubCell"/>
</dbReference>
<organism evidence="18 19">
    <name type="scientific">Candidatus Uhrbacteria bacterium CG10_big_fil_rev_8_21_14_0_10_50_16</name>
    <dbReference type="NCBI Taxonomy" id="1975039"/>
    <lineage>
        <taxon>Bacteria</taxon>
        <taxon>Candidatus Uhriibacteriota</taxon>
    </lineage>
</organism>
<dbReference type="InterPro" id="IPR006935">
    <property type="entry name" value="Helicase/UvrB_N"/>
</dbReference>
<evidence type="ECO:0000256" key="3">
    <source>
        <dbReference type="ARBA" id="ARBA00022490"/>
    </source>
</evidence>
<keyword evidence="12 13" id="KW-0742">SOS response</keyword>
<accession>A0A2H0RLM6</accession>
<dbReference type="NCBIfam" id="NF003673">
    <property type="entry name" value="PRK05298.1"/>
    <property type="match status" value="1"/>
</dbReference>
<feature type="domain" description="UVR" evidence="15">
    <location>
        <begin position="627"/>
        <end position="662"/>
    </location>
</feature>
<evidence type="ECO:0000256" key="6">
    <source>
        <dbReference type="ARBA" id="ARBA00022769"/>
    </source>
</evidence>
<dbReference type="InterPro" id="IPR014001">
    <property type="entry name" value="Helicase_ATP-bd"/>
</dbReference>
<dbReference type="InterPro" id="IPR041471">
    <property type="entry name" value="UvrB_inter"/>
</dbReference>
<dbReference type="GO" id="GO:0009381">
    <property type="term" value="F:excinuclease ABC activity"/>
    <property type="evidence" value="ECO:0007669"/>
    <property type="project" value="UniProtKB-UniRule"/>
</dbReference>
<comment type="subunit">
    <text evidence="10 12 13">Forms a heterotetramer with UvrA during the search for lesions. Interacts with UvrC in an incision complex.</text>
</comment>
<dbReference type="SUPFAM" id="SSF52540">
    <property type="entry name" value="P-loop containing nucleoside triphosphate hydrolases"/>
    <property type="match status" value="2"/>
</dbReference>
<dbReference type="NCBIfam" id="TIGR00631">
    <property type="entry name" value="uvrb"/>
    <property type="match status" value="1"/>
</dbReference>
<dbReference type="PANTHER" id="PTHR24029">
    <property type="entry name" value="UVRABC SYSTEM PROTEIN B"/>
    <property type="match status" value="1"/>
</dbReference>
<evidence type="ECO:0000256" key="1">
    <source>
        <dbReference type="ARBA" id="ARBA00004496"/>
    </source>
</evidence>
<feature type="binding site" evidence="12">
    <location>
        <begin position="37"/>
        <end position="44"/>
    </location>
    <ligand>
        <name>ATP</name>
        <dbReference type="ChEBI" id="CHEBI:30616"/>
    </ligand>
</feature>
<dbReference type="Gene3D" id="3.40.50.300">
    <property type="entry name" value="P-loop containing nucleotide triphosphate hydrolases"/>
    <property type="match status" value="3"/>
</dbReference>
<dbReference type="Pfam" id="PF02151">
    <property type="entry name" value="UVR"/>
    <property type="match status" value="1"/>
</dbReference>
<keyword evidence="5 12" id="KW-0227">DNA damage</keyword>